<organism evidence="2 3">
    <name type="scientific">Trichinella murrelli</name>
    <dbReference type="NCBI Taxonomy" id="144512"/>
    <lineage>
        <taxon>Eukaryota</taxon>
        <taxon>Metazoa</taxon>
        <taxon>Ecdysozoa</taxon>
        <taxon>Nematoda</taxon>
        <taxon>Enoplea</taxon>
        <taxon>Dorylaimia</taxon>
        <taxon>Trichinellida</taxon>
        <taxon>Trichinellidae</taxon>
        <taxon>Trichinella</taxon>
    </lineage>
</organism>
<keyword evidence="1" id="KW-0812">Transmembrane</keyword>
<name>A0A0V0U9J9_9BILA</name>
<evidence type="ECO:0000313" key="3">
    <source>
        <dbReference type="Proteomes" id="UP000055048"/>
    </source>
</evidence>
<protein>
    <submittedName>
        <fullName evidence="2">Uncharacterized protein</fullName>
    </submittedName>
</protein>
<reference evidence="2 3" key="1">
    <citation type="submission" date="2015-01" db="EMBL/GenBank/DDBJ databases">
        <title>Evolution of Trichinella species and genotypes.</title>
        <authorList>
            <person name="Korhonen P.K."/>
            <person name="Edoardo P."/>
            <person name="Giuseppe L.R."/>
            <person name="Gasser R.B."/>
        </authorList>
    </citation>
    <scope>NUCLEOTIDE SEQUENCE [LARGE SCALE GENOMIC DNA]</scope>
    <source>
        <strain evidence="2">ISS417</strain>
    </source>
</reference>
<proteinExistence type="predicted"/>
<evidence type="ECO:0000256" key="1">
    <source>
        <dbReference type="SAM" id="Phobius"/>
    </source>
</evidence>
<keyword evidence="1" id="KW-0472">Membrane</keyword>
<gene>
    <name evidence="2" type="ORF">T05_13378</name>
</gene>
<dbReference type="EMBL" id="JYDJ01000035">
    <property type="protein sequence ID" value="KRX47977.1"/>
    <property type="molecule type" value="Genomic_DNA"/>
</dbReference>
<keyword evidence="3" id="KW-1185">Reference proteome</keyword>
<dbReference type="Proteomes" id="UP000055048">
    <property type="component" value="Unassembled WGS sequence"/>
</dbReference>
<feature type="transmembrane region" description="Helical" evidence="1">
    <location>
        <begin position="20"/>
        <end position="37"/>
    </location>
</feature>
<sequence length="76" mass="8282">MIAGHLTPRKSHVRADRLNWYFFTKGIVVAVVVVGYGDGGGANQTGNGWKVVLVREGEISAAHSTVELEWSSDVER</sequence>
<accession>A0A0V0U9J9</accession>
<keyword evidence="1" id="KW-1133">Transmembrane helix</keyword>
<evidence type="ECO:0000313" key="2">
    <source>
        <dbReference type="EMBL" id="KRX47977.1"/>
    </source>
</evidence>
<dbReference type="AlphaFoldDB" id="A0A0V0U9J9"/>
<comment type="caution">
    <text evidence="2">The sequence shown here is derived from an EMBL/GenBank/DDBJ whole genome shotgun (WGS) entry which is preliminary data.</text>
</comment>